<dbReference type="Pfam" id="PF12704">
    <property type="entry name" value="MacB_PCD"/>
    <property type="match status" value="1"/>
</dbReference>
<name>A0A7K1J6X1_9BIFI</name>
<proteinExistence type="inferred from homology"/>
<keyword evidence="5 7" id="KW-0472">Membrane</keyword>
<dbReference type="PANTHER" id="PTHR30572">
    <property type="entry name" value="MEMBRANE COMPONENT OF TRANSPORTER-RELATED"/>
    <property type="match status" value="1"/>
</dbReference>
<comment type="caution">
    <text evidence="10">The sequence shown here is derived from an EMBL/GenBank/DDBJ whole genome shotgun (WGS) entry which is preliminary data.</text>
</comment>
<organism evidence="10 11">
    <name type="scientific">Bifidobacterium canis</name>
    <dbReference type="NCBI Taxonomy" id="2610880"/>
    <lineage>
        <taxon>Bacteria</taxon>
        <taxon>Bacillati</taxon>
        <taxon>Actinomycetota</taxon>
        <taxon>Actinomycetes</taxon>
        <taxon>Bifidobacteriales</taxon>
        <taxon>Bifidobacteriaceae</taxon>
        <taxon>Bifidobacterium</taxon>
    </lineage>
</organism>
<dbReference type="GO" id="GO:0022857">
    <property type="term" value="F:transmembrane transporter activity"/>
    <property type="evidence" value="ECO:0007669"/>
    <property type="project" value="TreeGrafter"/>
</dbReference>
<dbReference type="Proteomes" id="UP000487882">
    <property type="component" value="Unassembled WGS sequence"/>
</dbReference>
<feature type="transmembrane region" description="Helical" evidence="7">
    <location>
        <begin position="32"/>
        <end position="52"/>
    </location>
</feature>
<evidence type="ECO:0000259" key="8">
    <source>
        <dbReference type="Pfam" id="PF02687"/>
    </source>
</evidence>
<sequence length="459" mass="49872">MHCGVPELDCGEYMFIFSQAWKQLGRHPWRSLLLLLVSLIVAMWSTFGGAVVHENTKARTETLDKQSATAVVRPSSSLLQTRQGDDSSWTDHYLSWSDYDKLASAAQTKGVQYKYTVAESIPVRQSASIQAITTDSTSKASEDKTGGNLTLQSFYTSEAAQVNEYGTYKVIEGKGLDYSNSLAQNVLVSEELAKKNNLKVGSTIKIGNPTDSETTYEYTVCGIYRYTSNPDNALGDDAKFAKDNRNNVLYTTYTTFAINGLDTTDGKGWSVPDLNVVFTFENRSDIDKFAAALKADLPKGMEVSSPTIKHYMQSIEALNTLSETTRIVMIVLWICGALALIGLVLLAALPRSNEIGMALLVGVSKGRIAWQFMLETLFPTLIGLAIGITIGATCANPLAGALNAQHSVHATGGLIWQAIWIGALACIALSAIAGIRVAAFRTMRMFQSPYISDSATSEE</sequence>
<keyword evidence="2" id="KW-1003">Cell membrane</keyword>
<dbReference type="GO" id="GO:0005886">
    <property type="term" value="C:plasma membrane"/>
    <property type="evidence" value="ECO:0007669"/>
    <property type="project" value="UniProtKB-SubCell"/>
</dbReference>
<dbReference type="InterPro" id="IPR025857">
    <property type="entry name" value="MacB_PCD"/>
</dbReference>
<comment type="similarity">
    <text evidence="6">Belongs to the ABC-4 integral membrane protein family.</text>
</comment>
<feature type="domain" description="ABC3 transporter permease C-terminal" evidence="8">
    <location>
        <begin position="327"/>
        <end position="438"/>
    </location>
</feature>
<dbReference type="InterPro" id="IPR050250">
    <property type="entry name" value="Macrolide_Exporter_MacB"/>
</dbReference>
<evidence type="ECO:0000256" key="4">
    <source>
        <dbReference type="ARBA" id="ARBA00022989"/>
    </source>
</evidence>
<evidence type="ECO:0000256" key="1">
    <source>
        <dbReference type="ARBA" id="ARBA00004651"/>
    </source>
</evidence>
<accession>A0A7K1J6X1</accession>
<evidence type="ECO:0000256" key="2">
    <source>
        <dbReference type="ARBA" id="ARBA00022475"/>
    </source>
</evidence>
<evidence type="ECO:0000256" key="5">
    <source>
        <dbReference type="ARBA" id="ARBA00023136"/>
    </source>
</evidence>
<comment type="subcellular location">
    <subcellularLocation>
        <location evidence="1">Cell membrane</location>
        <topology evidence="1">Multi-pass membrane protein</topology>
    </subcellularLocation>
</comment>
<dbReference type="EMBL" id="WNLP01000009">
    <property type="protein sequence ID" value="MUH60311.1"/>
    <property type="molecule type" value="Genomic_DNA"/>
</dbReference>
<keyword evidence="4 7" id="KW-1133">Transmembrane helix</keyword>
<gene>
    <name evidence="10" type="ORF">GSD1FS_1678</name>
</gene>
<feature type="transmembrane region" description="Helical" evidence="7">
    <location>
        <begin position="377"/>
        <end position="398"/>
    </location>
</feature>
<evidence type="ECO:0000313" key="11">
    <source>
        <dbReference type="Proteomes" id="UP000487882"/>
    </source>
</evidence>
<evidence type="ECO:0000256" key="6">
    <source>
        <dbReference type="ARBA" id="ARBA00038076"/>
    </source>
</evidence>
<reference evidence="10 11" key="1">
    <citation type="submission" date="2019-09" db="EMBL/GenBank/DDBJ databases">
        <title>Bifidobacterium canis sp. nov., isolated from the digestive tract of German Shepherd dog puppy.</title>
        <authorList>
            <person name="Bunesova V."/>
        </authorList>
    </citation>
    <scope>NUCLEOTIDE SEQUENCE [LARGE SCALE GENOMIC DNA]</scope>
    <source>
        <strain evidence="10 11">GSD1FS</strain>
    </source>
</reference>
<dbReference type="AlphaFoldDB" id="A0A7K1J6X1"/>
<evidence type="ECO:0000256" key="7">
    <source>
        <dbReference type="SAM" id="Phobius"/>
    </source>
</evidence>
<keyword evidence="3 7" id="KW-0812">Transmembrane</keyword>
<feature type="transmembrane region" description="Helical" evidence="7">
    <location>
        <begin position="418"/>
        <end position="439"/>
    </location>
</feature>
<keyword evidence="11" id="KW-1185">Reference proteome</keyword>
<dbReference type="Pfam" id="PF02687">
    <property type="entry name" value="FtsX"/>
    <property type="match status" value="1"/>
</dbReference>
<evidence type="ECO:0000313" key="10">
    <source>
        <dbReference type="EMBL" id="MUH60311.1"/>
    </source>
</evidence>
<dbReference type="PANTHER" id="PTHR30572:SF9">
    <property type="entry name" value="ABC TRANSPORTER PERMEASE PROTEIN"/>
    <property type="match status" value="1"/>
</dbReference>
<protein>
    <submittedName>
        <fullName evidence="10">ABC transporter permease</fullName>
    </submittedName>
</protein>
<dbReference type="InterPro" id="IPR003838">
    <property type="entry name" value="ABC3_permease_C"/>
</dbReference>
<evidence type="ECO:0000256" key="3">
    <source>
        <dbReference type="ARBA" id="ARBA00022692"/>
    </source>
</evidence>
<feature type="domain" description="MacB-like periplasmic core" evidence="9">
    <location>
        <begin position="34"/>
        <end position="295"/>
    </location>
</feature>
<evidence type="ECO:0000259" key="9">
    <source>
        <dbReference type="Pfam" id="PF12704"/>
    </source>
</evidence>
<feature type="transmembrane region" description="Helical" evidence="7">
    <location>
        <begin position="327"/>
        <end position="349"/>
    </location>
</feature>